<protein>
    <recommendedName>
        <fullName evidence="1">FAD-dependent urate hydroxylase HpyO/Asp monooxygenase CreE-like FAD/NAD(P)-binding domain-containing protein</fullName>
    </recommendedName>
</protein>
<evidence type="ECO:0000259" key="1">
    <source>
        <dbReference type="Pfam" id="PF13454"/>
    </source>
</evidence>
<evidence type="ECO:0000313" key="2">
    <source>
        <dbReference type="EMBL" id="QEY63819.1"/>
    </source>
</evidence>
<keyword evidence="3" id="KW-1185">Reference proteome</keyword>
<dbReference type="PANTHER" id="PTHR40254:SF1">
    <property type="entry name" value="BLR0577 PROTEIN"/>
    <property type="match status" value="1"/>
</dbReference>
<gene>
    <name evidence="2" type="ORF">FXN65_17830</name>
</gene>
<dbReference type="InterPro" id="IPR052189">
    <property type="entry name" value="L-asp_N-monooxygenase_NS-form"/>
</dbReference>
<feature type="domain" description="FAD-dependent urate hydroxylase HpyO/Asp monooxygenase CreE-like FAD/NAD(P)-binding" evidence="1">
    <location>
        <begin position="9"/>
        <end position="155"/>
    </location>
</feature>
<dbReference type="KEGG" id="plal:FXN65_17830"/>
<reference evidence="2 3" key="1">
    <citation type="submission" date="2019-08" db="EMBL/GenBank/DDBJ databases">
        <title>Whole-genome Sequencing of e-waste polymer degrading bacterium Pseudomonas sp. strain PE08.</title>
        <authorList>
            <person name="Kirdat K."/>
            <person name="Debbarma P."/>
            <person name="Narawade N."/>
            <person name="Suyal D."/>
            <person name="Thorat V."/>
            <person name="Shouche Y."/>
            <person name="Goel R."/>
            <person name="Yadav A."/>
        </authorList>
    </citation>
    <scope>NUCLEOTIDE SEQUENCE [LARGE SCALE GENOMIC DNA]</scope>
    <source>
        <strain evidence="2 3">PE08</strain>
    </source>
</reference>
<dbReference type="EMBL" id="CP043311">
    <property type="protein sequence ID" value="QEY63819.1"/>
    <property type="molecule type" value="Genomic_DNA"/>
</dbReference>
<dbReference type="RefSeq" id="WP_151134865.1">
    <property type="nucleotide sequence ID" value="NZ_CP043311.1"/>
</dbReference>
<dbReference type="InterPro" id="IPR038732">
    <property type="entry name" value="HpyO/CreE_NAD-binding"/>
</dbReference>
<organism evidence="2 3">
    <name type="scientific">Metapseudomonas lalkuanensis</name>
    <dbReference type="NCBI Taxonomy" id="2604832"/>
    <lineage>
        <taxon>Bacteria</taxon>
        <taxon>Pseudomonadati</taxon>
        <taxon>Pseudomonadota</taxon>
        <taxon>Gammaproteobacteria</taxon>
        <taxon>Pseudomonadales</taxon>
        <taxon>Pseudomonadaceae</taxon>
        <taxon>Metapseudomonas</taxon>
    </lineage>
</organism>
<accession>A0A5J6QSW0</accession>
<sequence length="461" mass="51292">MRVNQCISIIGSGFCGTALSIQLLHHAKEPLHVQLINRSGLLARGLAYGTRSASHLLNVPAGRMSLFPDHPNDFLFFAQSRLPEARTGDFLPRSLYGDYLEQRLAEAIAGRSPAVSFEHVEAQVVDIDTTPGKVTLELLDGRRLEATQAIIATGNFAPAIPAPLADIASDPRFIRDPWRPGVLQPIDPKSRILLIGTGLTMLDVALALQDKGHLGSLQALSRRALLPQPHRSNQESPSLPEIPESILQQTTMRHLLSDVRNFVHEAQRDGFDWRDVVAALRPITPLLWQRLACSERKRFLRHLQPYWEVHRHRAAPRIAARIEAMLRQSLLQVKAGRVSAASITDTALVLDVKPRGKQQSCRFEVDYIINCTGPCSDLSKLDEPLLNSLCARGEVLGDEEGLGLEADDGYRLMRKDEAAQERLFLLSPMLRARYWEATAVPELRQHAARLAEQLLAKNLAD</sequence>
<proteinExistence type="predicted"/>
<dbReference type="AlphaFoldDB" id="A0A5J6QSW0"/>
<dbReference type="Pfam" id="PF13454">
    <property type="entry name" value="NAD_binding_9"/>
    <property type="match status" value="1"/>
</dbReference>
<evidence type="ECO:0000313" key="3">
    <source>
        <dbReference type="Proteomes" id="UP000327179"/>
    </source>
</evidence>
<dbReference type="PANTHER" id="PTHR40254">
    <property type="entry name" value="BLR0577 PROTEIN"/>
    <property type="match status" value="1"/>
</dbReference>
<name>A0A5J6QSW0_9GAMM</name>
<dbReference type="InterPro" id="IPR036188">
    <property type="entry name" value="FAD/NAD-bd_sf"/>
</dbReference>
<dbReference type="Gene3D" id="3.50.50.60">
    <property type="entry name" value="FAD/NAD(P)-binding domain"/>
    <property type="match status" value="1"/>
</dbReference>
<dbReference type="Proteomes" id="UP000327179">
    <property type="component" value="Chromosome"/>
</dbReference>
<dbReference type="SUPFAM" id="SSF51905">
    <property type="entry name" value="FAD/NAD(P)-binding domain"/>
    <property type="match status" value="1"/>
</dbReference>